<keyword evidence="4" id="KW-1185">Reference proteome</keyword>
<sequence>MAAFSATISDSSRFLSSTSLPKRKISAPSQCRSFSLSKPFPLSRLLSFLSALFLYLVVASLPYALDNFGGSPGDIGLGYW</sequence>
<evidence type="ECO:0000256" key="1">
    <source>
        <dbReference type="SAM" id="MobiDB-lite"/>
    </source>
</evidence>
<organism evidence="3 4">
    <name type="scientific">Gossypium schwendimanii</name>
    <name type="common">Cotton</name>
    <dbReference type="NCBI Taxonomy" id="34291"/>
    <lineage>
        <taxon>Eukaryota</taxon>
        <taxon>Viridiplantae</taxon>
        <taxon>Streptophyta</taxon>
        <taxon>Embryophyta</taxon>
        <taxon>Tracheophyta</taxon>
        <taxon>Spermatophyta</taxon>
        <taxon>Magnoliopsida</taxon>
        <taxon>eudicotyledons</taxon>
        <taxon>Gunneridae</taxon>
        <taxon>Pentapetalae</taxon>
        <taxon>rosids</taxon>
        <taxon>malvids</taxon>
        <taxon>Malvales</taxon>
        <taxon>Malvaceae</taxon>
        <taxon>Malvoideae</taxon>
        <taxon>Gossypium</taxon>
    </lineage>
</organism>
<protein>
    <submittedName>
        <fullName evidence="3">Uncharacterized protein</fullName>
    </submittedName>
</protein>
<dbReference type="Proteomes" id="UP000593576">
    <property type="component" value="Unassembled WGS sequence"/>
</dbReference>
<feature type="transmembrane region" description="Helical" evidence="2">
    <location>
        <begin position="45"/>
        <end position="65"/>
    </location>
</feature>
<reference evidence="3 4" key="1">
    <citation type="journal article" date="2019" name="Genome Biol. Evol.">
        <title>Insights into the evolution of the New World diploid cottons (Gossypium, subgenus Houzingenia) based on genome sequencing.</title>
        <authorList>
            <person name="Grover C.E."/>
            <person name="Arick M.A. 2nd"/>
            <person name="Thrash A."/>
            <person name="Conover J.L."/>
            <person name="Sanders W.S."/>
            <person name="Peterson D.G."/>
            <person name="Frelichowski J.E."/>
            <person name="Scheffler J.A."/>
            <person name="Scheffler B.E."/>
            <person name="Wendel J.F."/>
        </authorList>
    </citation>
    <scope>NUCLEOTIDE SEQUENCE [LARGE SCALE GENOMIC DNA]</scope>
    <source>
        <strain evidence="3">1</strain>
        <tissue evidence="3">Leaf</tissue>
    </source>
</reference>
<evidence type="ECO:0000313" key="4">
    <source>
        <dbReference type="Proteomes" id="UP000593576"/>
    </source>
</evidence>
<keyword evidence="2" id="KW-0812">Transmembrane</keyword>
<dbReference type="EMBL" id="JABFAF010000004">
    <property type="protein sequence ID" value="MBA0852118.1"/>
    <property type="molecule type" value="Genomic_DNA"/>
</dbReference>
<dbReference type="AlphaFoldDB" id="A0A7J9L0A5"/>
<evidence type="ECO:0000313" key="3">
    <source>
        <dbReference type="EMBL" id="MBA0852118.1"/>
    </source>
</evidence>
<feature type="region of interest" description="Disordered" evidence="1">
    <location>
        <begin position="1"/>
        <end position="23"/>
    </location>
</feature>
<comment type="caution">
    <text evidence="3">The sequence shown here is derived from an EMBL/GenBank/DDBJ whole genome shotgun (WGS) entry which is preliminary data.</text>
</comment>
<accession>A0A7J9L0A5</accession>
<keyword evidence="2" id="KW-1133">Transmembrane helix</keyword>
<feature type="compositionally biased region" description="Low complexity" evidence="1">
    <location>
        <begin position="9"/>
        <end position="19"/>
    </location>
</feature>
<proteinExistence type="predicted"/>
<keyword evidence="2" id="KW-0472">Membrane</keyword>
<name>A0A7J9L0A5_GOSSC</name>
<gene>
    <name evidence="3" type="ORF">Goshw_001479</name>
</gene>
<evidence type="ECO:0000256" key="2">
    <source>
        <dbReference type="SAM" id="Phobius"/>
    </source>
</evidence>